<dbReference type="GO" id="GO:0003677">
    <property type="term" value="F:DNA binding"/>
    <property type="evidence" value="ECO:0007669"/>
    <property type="project" value="UniProtKB-KW"/>
</dbReference>
<name>A0ABV9F088_9SPHN</name>
<dbReference type="Gene3D" id="3.30.160.390">
    <property type="entry name" value="Integrase, DNA-binding domain"/>
    <property type="match status" value="1"/>
</dbReference>
<feature type="region of interest" description="Disordered" evidence="3">
    <location>
        <begin position="35"/>
        <end position="56"/>
    </location>
</feature>
<dbReference type="Pfam" id="PF13356">
    <property type="entry name" value="Arm-DNA-bind_3"/>
    <property type="match status" value="1"/>
</dbReference>
<feature type="compositionally biased region" description="Basic and acidic residues" evidence="3">
    <location>
        <begin position="44"/>
        <end position="55"/>
    </location>
</feature>
<accession>A0ABV9F088</accession>
<evidence type="ECO:0000256" key="3">
    <source>
        <dbReference type="SAM" id="MobiDB-lite"/>
    </source>
</evidence>
<proteinExistence type="inferred from homology"/>
<evidence type="ECO:0000259" key="4">
    <source>
        <dbReference type="Pfam" id="PF13356"/>
    </source>
</evidence>
<dbReference type="PANTHER" id="PTHR30629">
    <property type="entry name" value="PROPHAGE INTEGRASE"/>
    <property type="match status" value="1"/>
</dbReference>
<keyword evidence="5" id="KW-0238">DNA-binding</keyword>
<dbReference type="EMBL" id="JBHSFZ010000030">
    <property type="protein sequence ID" value="MFC4595281.1"/>
    <property type="molecule type" value="Genomic_DNA"/>
</dbReference>
<comment type="similarity">
    <text evidence="1">Belongs to the 'phage' integrase family.</text>
</comment>
<evidence type="ECO:0000313" key="5">
    <source>
        <dbReference type="EMBL" id="MFC4595281.1"/>
    </source>
</evidence>
<evidence type="ECO:0000256" key="1">
    <source>
        <dbReference type="ARBA" id="ARBA00008857"/>
    </source>
</evidence>
<sequence>MNYRFEGKATTMAMGVFPLITLAVAREKREATRKLLAAGSDPTATRKEAEAREPFEATTGFRTVAEEWLAKRERETVEKRLWQGVSLRNRHRAGRA</sequence>
<keyword evidence="6" id="KW-1185">Reference proteome</keyword>
<organism evidence="5 6">
    <name type="scientific">Sphingobium tyrosinilyticum</name>
    <dbReference type="NCBI Taxonomy" id="2715436"/>
    <lineage>
        <taxon>Bacteria</taxon>
        <taxon>Pseudomonadati</taxon>
        <taxon>Pseudomonadota</taxon>
        <taxon>Alphaproteobacteria</taxon>
        <taxon>Sphingomonadales</taxon>
        <taxon>Sphingomonadaceae</taxon>
        <taxon>Sphingobium</taxon>
    </lineage>
</organism>
<dbReference type="InterPro" id="IPR038488">
    <property type="entry name" value="Integrase_DNA-bd_sf"/>
</dbReference>
<evidence type="ECO:0000256" key="2">
    <source>
        <dbReference type="ARBA" id="ARBA00022908"/>
    </source>
</evidence>
<comment type="caution">
    <text evidence="5">The sequence shown here is derived from an EMBL/GenBank/DDBJ whole genome shotgun (WGS) entry which is preliminary data.</text>
</comment>
<protein>
    <submittedName>
        <fullName evidence="5">Arm DNA-binding domain-containing protein</fullName>
    </submittedName>
</protein>
<dbReference type="InterPro" id="IPR025166">
    <property type="entry name" value="Integrase_DNA_bind_dom"/>
</dbReference>
<keyword evidence="2" id="KW-0229">DNA integration</keyword>
<reference evidence="6" key="1">
    <citation type="journal article" date="2019" name="Int. J. Syst. Evol. Microbiol.">
        <title>The Global Catalogue of Microorganisms (GCM) 10K type strain sequencing project: providing services to taxonomists for standard genome sequencing and annotation.</title>
        <authorList>
            <consortium name="The Broad Institute Genomics Platform"/>
            <consortium name="The Broad Institute Genome Sequencing Center for Infectious Disease"/>
            <person name="Wu L."/>
            <person name="Ma J."/>
        </authorList>
    </citation>
    <scope>NUCLEOTIDE SEQUENCE [LARGE SCALE GENOMIC DNA]</scope>
    <source>
        <strain evidence="6">NBRC 103632</strain>
    </source>
</reference>
<dbReference type="InterPro" id="IPR050808">
    <property type="entry name" value="Phage_Integrase"/>
</dbReference>
<dbReference type="PANTHER" id="PTHR30629:SF2">
    <property type="entry name" value="PROPHAGE INTEGRASE INTS-RELATED"/>
    <property type="match status" value="1"/>
</dbReference>
<feature type="domain" description="Integrase DNA-binding" evidence="4">
    <location>
        <begin position="2"/>
        <end position="49"/>
    </location>
</feature>
<dbReference type="Proteomes" id="UP001595957">
    <property type="component" value="Unassembled WGS sequence"/>
</dbReference>
<dbReference type="RefSeq" id="WP_380805440.1">
    <property type="nucleotide sequence ID" value="NZ_JBHSFZ010000030.1"/>
</dbReference>
<gene>
    <name evidence="5" type="ORF">ACFO3E_13915</name>
</gene>
<evidence type="ECO:0000313" key="6">
    <source>
        <dbReference type="Proteomes" id="UP001595957"/>
    </source>
</evidence>